<organism evidence="2 3">
    <name type="scientific">Veronia pacifica</name>
    <dbReference type="NCBI Taxonomy" id="1080227"/>
    <lineage>
        <taxon>Bacteria</taxon>
        <taxon>Pseudomonadati</taxon>
        <taxon>Pseudomonadota</taxon>
        <taxon>Gammaproteobacteria</taxon>
        <taxon>Vibrionales</taxon>
        <taxon>Vibrionaceae</taxon>
        <taxon>Veronia</taxon>
    </lineage>
</organism>
<dbReference type="STRING" id="1080227.A8L45_16615"/>
<keyword evidence="3" id="KW-1185">Reference proteome</keyword>
<comment type="caution">
    <text evidence="2">The sequence shown here is derived from an EMBL/GenBank/DDBJ whole genome shotgun (WGS) entry which is preliminary data.</text>
</comment>
<dbReference type="Gene3D" id="3.10.450.40">
    <property type="match status" value="1"/>
</dbReference>
<evidence type="ECO:0000313" key="2">
    <source>
        <dbReference type="EMBL" id="ODA31520.1"/>
    </source>
</evidence>
<dbReference type="SUPFAM" id="SSF160719">
    <property type="entry name" value="gpW/gp25-like"/>
    <property type="match status" value="1"/>
</dbReference>
<feature type="domain" description="IraD/Gp25-like" evidence="1">
    <location>
        <begin position="20"/>
        <end position="103"/>
    </location>
</feature>
<dbReference type="AlphaFoldDB" id="A0A1C3EE77"/>
<dbReference type="OrthoDB" id="9802846at2"/>
<name>A0A1C3EE77_9GAMM</name>
<dbReference type="EMBL" id="LYBM01000034">
    <property type="protein sequence ID" value="ODA31520.1"/>
    <property type="molecule type" value="Genomic_DNA"/>
</dbReference>
<protein>
    <recommendedName>
        <fullName evidence="1">IraD/Gp25-like domain-containing protein</fullName>
    </recommendedName>
</protein>
<reference evidence="2 3" key="1">
    <citation type="submission" date="2016-05" db="EMBL/GenBank/DDBJ databases">
        <title>Genomic Taxonomy of the Vibrionaceae.</title>
        <authorList>
            <person name="Gomez-Gil B."/>
            <person name="Enciso-Ibarra J."/>
        </authorList>
    </citation>
    <scope>NUCLEOTIDE SEQUENCE [LARGE SCALE GENOMIC DNA]</scope>
    <source>
        <strain evidence="2 3">CAIM 1920</strain>
    </source>
</reference>
<dbReference type="RefSeq" id="WP_068904316.1">
    <property type="nucleotide sequence ID" value="NZ_JBHUIF010000028.1"/>
</dbReference>
<gene>
    <name evidence="2" type="ORF">A8L45_16615</name>
</gene>
<proteinExistence type="predicted"/>
<dbReference type="Proteomes" id="UP000094936">
    <property type="component" value="Unassembled WGS sequence"/>
</dbReference>
<sequence>MIPTTVGMNTLTGYKTADLNHLQQSVADVLFTPIGSRVMRRNYGSHLFELIDQAANDSGRMRVIAASAEALLRWEPRLALSNIQVSAESDGRVCIEVRGKLADDTPQHFSVAYGGTS</sequence>
<evidence type="ECO:0000259" key="1">
    <source>
        <dbReference type="Pfam" id="PF04965"/>
    </source>
</evidence>
<dbReference type="InterPro" id="IPR007048">
    <property type="entry name" value="IraD/Gp25-like"/>
</dbReference>
<evidence type="ECO:0000313" key="3">
    <source>
        <dbReference type="Proteomes" id="UP000094936"/>
    </source>
</evidence>
<accession>A0A1C3EE77</accession>
<dbReference type="Pfam" id="PF04965">
    <property type="entry name" value="GPW_gp25"/>
    <property type="match status" value="1"/>
</dbReference>